<organism evidence="1 2">
    <name type="scientific">Jiangella anatolica</name>
    <dbReference type="NCBI Taxonomy" id="2670374"/>
    <lineage>
        <taxon>Bacteria</taxon>
        <taxon>Bacillati</taxon>
        <taxon>Actinomycetota</taxon>
        <taxon>Actinomycetes</taxon>
        <taxon>Jiangellales</taxon>
        <taxon>Jiangellaceae</taxon>
        <taxon>Jiangella</taxon>
    </lineage>
</organism>
<sequence>MITVSAFDISVVADASMPVTTDAFPNCAAGPFVTVVVAGRDARVAFLVHDLAVLDAFAAVIPEARANLVAALSKVAA</sequence>
<evidence type="ECO:0000313" key="1">
    <source>
        <dbReference type="EMBL" id="PZF85168.1"/>
    </source>
</evidence>
<proteinExistence type="predicted"/>
<accession>A0A2W2BZ95</accession>
<reference evidence="1 2" key="1">
    <citation type="submission" date="2018-01" db="EMBL/GenBank/DDBJ databases">
        <title>Draft genome sequence of Jiangella sp. GTF31.</title>
        <authorList>
            <person name="Sahin N."/>
            <person name="Ay H."/>
            <person name="Saygin H."/>
        </authorList>
    </citation>
    <scope>NUCLEOTIDE SEQUENCE [LARGE SCALE GENOMIC DNA]</scope>
    <source>
        <strain evidence="1 2">GTF31</strain>
    </source>
</reference>
<name>A0A2W2BZ95_9ACTN</name>
<comment type="caution">
    <text evidence="1">The sequence shown here is derived from an EMBL/GenBank/DDBJ whole genome shotgun (WGS) entry which is preliminary data.</text>
</comment>
<dbReference type="Proteomes" id="UP000248764">
    <property type="component" value="Unassembled WGS sequence"/>
</dbReference>
<dbReference type="AlphaFoldDB" id="A0A2W2BZ95"/>
<gene>
    <name evidence="1" type="ORF">C1I92_06220</name>
</gene>
<keyword evidence="2" id="KW-1185">Reference proteome</keyword>
<protein>
    <submittedName>
        <fullName evidence="1">Uncharacterized protein</fullName>
    </submittedName>
</protein>
<dbReference type="EMBL" id="POTW01000010">
    <property type="protein sequence ID" value="PZF85168.1"/>
    <property type="molecule type" value="Genomic_DNA"/>
</dbReference>
<evidence type="ECO:0000313" key="2">
    <source>
        <dbReference type="Proteomes" id="UP000248764"/>
    </source>
</evidence>
<dbReference type="RefSeq" id="WP_111253795.1">
    <property type="nucleotide sequence ID" value="NZ_POTW01000010.1"/>
</dbReference>